<feature type="region of interest" description="Disordered" evidence="1">
    <location>
        <begin position="65"/>
        <end position="90"/>
    </location>
</feature>
<dbReference type="EMBL" id="CADCXU010027751">
    <property type="protein sequence ID" value="CAB0014373.1"/>
    <property type="molecule type" value="Genomic_DNA"/>
</dbReference>
<feature type="region of interest" description="Disordered" evidence="1">
    <location>
        <begin position="1"/>
        <end position="27"/>
    </location>
</feature>
<dbReference type="Proteomes" id="UP000479000">
    <property type="component" value="Unassembled WGS sequence"/>
</dbReference>
<keyword evidence="3" id="KW-1185">Reference proteome</keyword>
<proteinExistence type="predicted"/>
<sequence>MELCLQSKMRHHSIRSRTPVKSVRQPSLRSAKAGGFARLLSFCSRPVGRYSTTAWREKLYEDFPRRPPSSVQYRGNVGQPPQPENFNPRL</sequence>
<name>A0A6H5HJM9_9HEMI</name>
<gene>
    <name evidence="2" type="ORF">NTEN_LOCUS18806</name>
</gene>
<accession>A0A6H5HJM9</accession>
<reference evidence="2 3" key="1">
    <citation type="submission" date="2020-02" db="EMBL/GenBank/DDBJ databases">
        <authorList>
            <person name="Ferguson B K."/>
        </authorList>
    </citation>
    <scope>NUCLEOTIDE SEQUENCE [LARGE SCALE GENOMIC DNA]</scope>
</reference>
<evidence type="ECO:0000256" key="1">
    <source>
        <dbReference type="SAM" id="MobiDB-lite"/>
    </source>
</evidence>
<evidence type="ECO:0000313" key="3">
    <source>
        <dbReference type="Proteomes" id="UP000479000"/>
    </source>
</evidence>
<dbReference type="AlphaFoldDB" id="A0A6H5HJM9"/>
<organism evidence="2 3">
    <name type="scientific">Nesidiocoris tenuis</name>
    <dbReference type="NCBI Taxonomy" id="355587"/>
    <lineage>
        <taxon>Eukaryota</taxon>
        <taxon>Metazoa</taxon>
        <taxon>Ecdysozoa</taxon>
        <taxon>Arthropoda</taxon>
        <taxon>Hexapoda</taxon>
        <taxon>Insecta</taxon>
        <taxon>Pterygota</taxon>
        <taxon>Neoptera</taxon>
        <taxon>Paraneoptera</taxon>
        <taxon>Hemiptera</taxon>
        <taxon>Heteroptera</taxon>
        <taxon>Panheteroptera</taxon>
        <taxon>Cimicomorpha</taxon>
        <taxon>Miridae</taxon>
        <taxon>Dicyphina</taxon>
        <taxon>Nesidiocoris</taxon>
    </lineage>
</organism>
<evidence type="ECO:0000313" key="2">
    <source>
        <dbReference type="EMBL" id="CAB0014373.1"/>
    </source>
</evidence>
<protein>
    <submittedName>
        <fullName evidence="2">Uncharacterized protein</fullName>
    </submittedName>
</protein>